<evidence type="ECO:0000259" key="8">
    <source>
        <dbReference type="PROSITE" id="PS52004"/>
    </source>
</evidence>
<feature type="domain" description="Carrier" evidence="7">
    <location>
        <begin position="1710"/>
        <end position="1785"/>
    </location>
</feature>
<feature type="region of interest" description="C-terminal hotdog fold" evidence="5">
    <location>
        <begin position="1470"/>
        <end position="1614"/>
    </location>
</feature>
<evidence type="ECO:0000256" key="5">
    <source>
        <dbReference type="PROSITE-ProRule" id="PRU01363"/>
    </source>
</evidence>
<dbReference type="PROSITE" id="PS00012">
    <property type="entry name" value="PHOSPHOPANTETHEINE"/>
    <property type="match status" value="1"/>
</dbReference>
<dbReference type="InterPro" id="IPR032821">
    <property type="entry name" value="PKS_assoc"/>
</dbReference>
<protein>
    <submittedName>
        <fullName evidence="10">Acyl transferase domain-containing protein</fullName>
    </submittedName>
</protein>
<dbReference type="PROSITE" id="PS52004">
    <property type="entry name" value="KS3_2"/>
    <property type="match status" value="1"/>
</dbReference>
<dbReference type="EMBL" id="FMHY01000002">
    <property type="protein sequence ID" value="SCL60079.1"/>
    <property type="molecule type" value="Genomic_DNA"/>
</dbReference>
<dbReference type="InterPro" id="IPR036736">
    <property type="entry name" value="ACP-like_sf"/>
</dbReference>
<dbReference type="InterPro" id="IPR020807">
    <property type="entry name" value="PKS_DH"/>
</dbReference>
<dbReference type="InterPro" id="IPR020806">
    <property type="entry name" value="PKS_PP-bd"/>
</dbReference>
<dbReference type="SMART" id="SM00825">
    <property type="entry name" value="PKS_KS"/>
    <property type="match status" value="1"/>
</dbReference>
<keyword evidence="4" id="KW-0012">Acyltransferase</keyword>
<dbReference type="SUPFAM" id="SSF53901">
    <property type="entry name" value="Thiolase-like"/>
    <property type="match status" value="1"/>
</dbReference>
<dbReference type="Proteomes" id="UP000199696">
    <property type="component" value="Unassembled WGS sequence"/>
</dbReference>
<dbReference type="Pfam" id="PF16197">
    <property type="entry name" value="KAsynt_C_assoc"/>
    <property type="match status" value="1"/>
</dbReference>
<dbReference type="Gene3D" id="3.40.50.720">
    <property type="entry name" value="NAD(P)-binding Rossmann-like Domain"/>
    <property type="match status" value="1"/>
</dbReference>
<dbReference type="SUPFAM" id="SSF47336">
    <property type="entry name" value="ACP-like"/>
    <property type="match status" value="1"/>
</dbReference>
<dbReference type="InterPro" id="IPR014043">
    <property type="entry name" value="Acyl_transferase_dom"/>
</dbReference>
<dbReference type="CDD" id="cd00833">
    <property type="entry name" value="PKS"/>
    <property type="match status" value="1"/>
</dbReference>
<evidence type="ECO:0000313" key="11">
    <source>
        <dbReference type="Proteomes" id="UP000199696"/>
    </source>
</evidence>
<dbReference type="InterPro" id="IPR016036">
    <property type="entry name" value="Malonyl_transacylase_ACP-bd"/>
</dbReference>
<dbReference type="Pfam" id="PF00698">
    <property type="entry name" value="Acyl_transf_1"/>
    <property type="match status" value="1"/>
</dbReference>
<name>A0A1C6V195_9ACTN</name>
<dbReference type="PROSITE" id="PS50075">
    <property type="entry name" value="CARRIER"/>
    <property type="match status" value="1"/>
</dbReference>
<dbReference type="InterPro" id="IPR009081">
    <property type="entry name" value="PP-bd_ACP"/>
</dbReference>
<dbReference type="InterPro" id="IPR049900">
    <property type="entry name" value="PKS_mFAS_DH"/>
</dbReference>
<dbReference type="Pfam" id="PF21089">
    <property type="entry name" value="PKS_DH_N"/>
    <property type="match status" value="1"/>
</dbReference>
<dbReference type="SUPFAM" id="SSF51735">
    <property type="entry name" value="NAD(P)-binding Rossmann-fold domains"/>
    <property type="match status" value="2"/>
</dbReference>
<dbReference type="GO" id="GO:0004312">
    <property type="term" value="F:fatty acid synthase activity"/>
    <property type="evidence" value="ECO:0007669"/>
    <property type="project" value="TreeGrafter"/>
</dbReference>
<feature type="domain" description="Ketosynthase family 3 (KS3)" evidence="8">
    <location>
        <begin position="5"/>
        <end position="433"/>
    </location>
</feature>
<gene>
    <name evidence="10" type="ORF">GA0070604_4214</name>
</gene>
<dbReference type="InterPro" id="IPR018201">
    <property type="entry name" value="Ketoacyl_synth_AS"/>
</dbReference>
<evidence type="ECO:0000313" key="10">
    <source>
        <dbReference type="EMBL" id="SCL60079.1"/>
    </source>
</evidence>
<dbReference type="InterPro" id="IPR001227">
    <property type="entry name" value="Ac_transferase_dom_sf"/>
</dbReference>
<dbReference type="InterPro" id="IPR036291">
    <property type="entry name" value="NAD(P)-bd_dom_sf"/>
</dbReference>
<dbReference type="Pfam" id="PF08659">
    <property type="entry name" value="KR"/>
    <property type="match status" value="1"/>
</dbReference>
<dbReference type="Gene3D" id="3.40.47.10">
    <property type="match status" value="1"/>
</dbReference>
<evidence type="ECO:0000256" key="1">
    <source>
        <dbReference type="ARBA" id="ARBA00022450"/>
    </source>
</evidence>
<dbReference type="PROSITE" id="PS52019">
    <property type="entry name" value="PKS_MFAS_DH"/>
    <property type="match status" value="1"/>
</dbReference>
<keyword evidence="2" id="KW-0597">Phosphoprotein</keyword>
<feature type="region of interest" description="Disordered" evidence="6">
    <location>
        <begin position="876"/>
        <end position="899"/>
    </location>
</feature>
<dbReference type="InterPro" id="IPR014031">
    <property type="entry name" value="Ketoacyl_synth_C"/>
</dbReference>
<dbReference type="PANTHER" id="PTHR43775">
    <property type="entry name" value="FATTY ACID SYNTHASE"/>
    <property type="match status" value="1"/>
</dbReference>
<dbReference type="InterPro" id="IPR049552">
    <property type="entry name" value="PKS_DH_N"/>
</dbReference>
<dbReference type="PROSITE" id="PS00606">
    <property type="entry name" value="KS3_1"/>
    <property type="match status" value="1"/>
</dbReference>
<dbReference type="GO" id="GO:0004315">
    <property type="term" value="F:3-oxoacyl-[acyl-carrier-protein] synthase activity"/>
    <property type="evidence" value="ECO:0007669"/>
    <property type="project" value="InterPro"/>
</dbReference>
<dbReference type="SMART" id="SM00822">
    <property type="entry name" value="PKS_KR"/>
    <property type="match status" value="1"/>
</dbReference>
<dbReference type="SMART" id="SM00827">
    <property type="entry name" value="PKS_AT"/>
    <property type="match status" value="1"/>
</dbReference>
<dbReference type="Pfam" id="PF00550">
    <property type="entry name" value="PP-binding"/>
    <property type="match status" value="1"/>
</dbReference>
<evidence type="ECO:0000256" key="3">
    <source>
        <dbReference type="ARBA" id="ARBA00022679"/>
    </source>
</evidence>
<dbReference type="SMART" id="SM00823">
    <property type="entry name" value="PKS_PP"/>
    <property type="match status" value="1"/>
</dbReference>
<dbReference type="Gene3D" id="1.10.1200.10">
    <property type="entry name" value="ACP-like"/>
    <property type="match status" value="1"/>
</dbReference>
<dbReference type="InterPro" id="IPR006162">
    <property type="entry name" value="Ppantetheine_attach_site"/>
</dbReference>
<evidence type="ECO:0000259" key="9">
    <source>
        <dbReference type="PROSITE" id="PS52019"/>
    </source>
</evidence>
<feature type="active site" description="Proton acceptor; for dehydratase activity" evidence="5">
    <location>
        <position position="1362"/>
    </location>
</feature>
<dbReference type="InterPro" id="IPR057326">
    <property type="entry name" value="KR_dom"/>
</dbReference>
<accession>A0A1C6V195</accession>
<dbReference type="SUPFAM" id="SSF55048">
    <property type="entry name" value="Probable ACP-binding domain of malonyl-CoA ACP transacylase"/>
    <property type="match status" value="1"/>
</dbReference>
<organism evidence="10 11">
    <name type="scientific">Micromonospora eburnea</name>
    <dbReference type="NCBI Taxonomy" id="227316"/>
    <lineage>
        <taxon>Bacteria</taxon>
        <taxon>Bacillati</taxon>
        <taxon>Actinomycetota</taxon>
        <taxon>Actinomycetes</taxon>
        <taxon>Micromonosporales</taxon>
        <taxon>Micromonosporaceae</taxon>
        <taxon>Micromonospora</taxon>
    </lineage>
</organism>
<dbReference type="InterPro" id="IPR013968">
    <property type="entry name" value="PKS_KR"/>
</dbReference>
<dbReference type="Pfam" id="PF14765">
    <property type="entry name" value="PS-DH"/>
    <property type="match status" value="1"/>
</dbReference>
<dbReference type="InterPro" id="IPR050091">
    <property type="entry name" value="PKS_NRPS_Biosynth_Enz"/>
</dbReference>
<feature type="region of interest" description="N-terminal hotdog fold" evidence="5">
    <location>
        <begin position="1328"/>
        <end position="1457"/>
    </location>
</feature>
<dbReference type="Pfam" id="PF02801">
    <property type="entry name" value="Ketoacyl-synt_C"/>
    <property type="match status" value="1"/>
</dbReference>
<dbReference type="OrthoDB" id="3406074at2"/>
<dbReference type="InterPro" id="IPR016035">
    <property type="entry name" value="Acyl_Trfase/lysoPLipase"/>
</dbReference>
<reference evidence="11" key="1">
    <citation type="submission" date="2016-06" db="EMBL/GenBank/DDBJ databases">
        <authorList>
            <person name="Varghese N."/>
            <person name="Submissions Spin"/>
        </authorList>
    </citation>
    <scope>NUCLEOTIDE SEQUENCE [LARGE SCALE GENOMIC DNA]</scope>
    <source>
        <strain evidence="11">DSM 44814</strain>
    </source>
</reference>
<keyword evidence="3 10" id="KW-0808">Transferase</keyword>
<dbReference type="GO" id="GO:0006633">
    <property type="term" value="P:fatty acid biosynthetic process"/>
    <property type="evidence" value="ECO:0007669"/>
    <property type="project" value="InterPro"/>
</dbReference>
<dbReference type="InterPro" id="IPR042104">
    <property type="entry name" value="PKS_dehydratase_sf"/>
</dbReference>
<evidence type="ECO:0000256" key="4">
    <source>
        <dbReference type="ARBA" id="ARBA00023315"/>
    </source>
</evidence>
<sequence>MDDELELIAVIGLAGRFPGAHDVEQFWENLSAGRECVRQRSDEELLAAGVPRSALDDPAYVRAIAEAPDLDMFDAALFGMTAREARTSDPQLRLFLETAHAAVENAGYDPATLTDVGVFSAAGTNRYVDLYLRPHPETARGITGLAIGTWNNIGSLATMVSYKLDFTGPAMSVQTACSSSLVAVHQAIAAIRNGECDVALAGGVEVELPPGHGYRWAADGPFSRDGHCRPFDEAASGTIFGSGCGVVVFKRLSQALADGDAVRAVVRATAVNNDGAHKVGFTAPGVTGQTNVILEAMTMAGADVNHVGLVEAHATGTVLGDPIEVAALVSAYRRLGHPGGATVALASAKANVGHLGHAAGVTSFIRAVLSLEREQITPTVNVTTVNPKLNLDGSPFYLPRDLTPWPRRTGQPRLAAVSSFGIGGTNAHAVLEEAPLRAAEPAVSRPRLLVWSAATASARDVQRERLTNYFAQNGERTFGAAVATLQHGRHAYPHRAALVAGSAAEAVSGLSTENSDAVVSGDASRRDVAFLFPGQGSQHVGMAHDLYEQEPHFADVLDETLHLFSAAGVDVGEVWRTGGDAELADTTAAQPLLFAVEYALAQLWRSWGIVPDRLLGHSIGELTAAAVADVVRLSDAIELVAARARAMSRMPAGGMLAVASTAAEVADLLAPGVQVAAMNGPRQTVLAGPHEALARTVVSLRERGLRSREVRTSHAFHTEAMRPAADEFRSAFRDVELRAPRIPIISAATGVLMSDDEARDPAFWADQLIRPVLFGPALEQLLAQGPQLLVEVGPGQALTSLSRALADGGHRAVASLPPRRSNPGGDQIAVLRGLATVWADGHDVDWHAVEPSRPVTRVPLPVYPYQRERFWADPPETAAEPAAPQPSAPASAPTADVSTTVEPMEAQLAAETRVDESPFSVPCWVESPRQTTAGGGEQLSALLLAEDDRARELTTALQRAGIRVLPVPAGPTAGVGERSFHVPLRRVGELAGILRDVAASGRRPIMVLYAWSLTEEAAVRSDPDALQRPYGLLHEVGRLVSRTSALADGGHVVVLTEHAVDVSGSEPVRPENALLPPLARTMADEDGRLTVRLIDVGRRVDADDLARELAHRAGPPVVALRGELRWVPGERRLNVTSGPSPAIRRNGVYLVTGGCGGLGIEVARGIARTGQQPVLVLVGRTGSVPGHILDELGALGATVQAHACDVTDEAALGHLIDEVTAQWGPVNGVLHLAGRTGSGMVQFTGPQDGTATFAPKITGVLNLEKVFTGRRRLDFFVCFSSRAALEGQVGGADYAAANAYLDAFVRDTSIPADRLLSIDWPAWRGVGMAAGGLLSGSSGRSTVARRWQTVLSAENDPVTDEHRLGTVPVVPGTRHLDLVIEAFRAVFLDGAEEPVQLNDVVFQRALELTSPRRVEVAFSPDSENWAFSVSSAPLTTSSPTEVQTHVRGRIAQWMPSGTGEPRRVAMDELYAELSEHRALPPFGSDRQAFTLGPRWRTYHQVRSDPAGDNQLLTLALPDEYQHEAARHAVHPTLMDAATTSVRDLDKDDIHVPFMYRSMTVHGRLSGRVLSHLRRRPDAPANSIVADLDVLDEAGTVLVEVRGFTMRRTADPSALVSSRPAEDDVESVGISPETGVDLLMTLLSARTPRQVAVRRFRGDRPEPLSADAVVVAPRTEPRAAKPAPASRPVVAEPVAPQSPPEPQIAAPVVAAKQADLTDQVRELWTTALGVADLTDDQEYFDLGGDSLTAVELISQVRDRFGIDLSIGAIFDYPTLGSFTEELRRLGAA</sequence>
<dbReference type="Pfam" id="PF00109">
    <property type="entry name" value="ketoacyl-synt"/>
    <property type="match status" value="1"/>
</dbReference>
<feature type="compositionally biased region" description="Low complexity" evidence="6">
    <location>
        <begin position="1679"/>
        <end position="1690"/>
    </location>
</feature>
<dbReference type="STRING" id="227316.GA0070604_4214"/>
<dbReference type="SMART" id="SM01294">
    <property type="entry name" value="PKS_PP_betabranch"/>
    <property type="match status" value="1"/>
</dbReference>
<dbReference type="PANTHER" id="PTHR43775:SF51">
    <property type="entry name" value="INACTIVE PHENOLPHTHIOCEROL SYNTHESIS POLYKETIDE SYNTHASE TYPE I PKS1-RELATED"/>
    <property type="match status" value="1"/>
</dbReference>
<dbReference type="Gene3D" id="3.40.366.10">
    <property type="entry name" value="Malonyl-Coenzyme A Acyl Carrier Protein, domain 2"/>
    <property type="match status" value="1"/>
</dbReference>
<dbReference type="SUPFAM" id="SSF52151">
    <property type="entry name" value="FabD/lysophospholipase-like"/>
    <property type="match status" value="1"/>
</dbReference>
<feature type="active site" description="Proton donor; for dehydratase activity" evidence="5">
    <location>
        <position position="1535"/>
    </location>
</feature>
<dbReference type="GO" id="GO:0031177">
    <property type="term" value="F:phosphopantetheine binding"/>
    <property type="evidence" value="ECO:0007669"/>
    <property type="project" value="InterPro"/>
</dbReference>
<evidence type="ECO:0000256" key="2">
    <source>
        <dbReference type="ARBA" id="ARBA00022553"/>
    </source>
</evidence>
<dbReference type="RefSeq" id="WP_091121035.1">
    <property type="nucleotide sequence ID" value="NZ_FMHY01000002.1"/>
</dbReference>
<dbReference type="SMART" id="SM00826">
    <property type="entry name" value="PKS_DH"/>
    <property type="match status" value="1"/>
</dbReference>
<keyword evidence="1" id="KW-0596">Phosphopantetheine</keyword>
<proteinExistence type="predicted"/>
<dbReference type="Gene3D" id="3.10.129.110">
    <property type="entry name" value="Polyketide synthase dehydratase"/>
    <property type="match status" value="1"/>
</dbReference>
<feature type="domain" description="PKS/mFAS DH" evidence="9">
    <location>
        <begin position="1328"/>
        <end position="1614"/>
    </location>
</feature>
<feature type="region of interest" description="Disordered" evidence="6">
    <location>
        <begin position="1674"/>
        <end position="1701"/>
    </location>
</feature>
<dbReference type="InterPro" id="IPR049551">
    <property type="entry name" value="PKS_DH_C"/>
</dbReference>
<keyword evidence="11" id="KW-1185">Reference proteome</keyword>
<evidence type="ECO:0000256" key="6">
    <source>
        <dbReference type="SAM" id="MobiDB-lite"/>
    </source>
</evidence>
<dbReference type="InterPro" id="IPR014030">
    <property type="entry name" value="Ketoacyl_synth_N"/>
</dbReference>
<dbReference type="Gene3D" id="3.30.70.3290">
    <property type="match status" value="1"/>
</dbReference>
<dbReference type="CDD" id="cd08953">
    <property type="entry name" value="KR_2_SDR_x"/>
    <property type="match status" value="1"/>
</dbReference>
<evidence type="ECO:0000259" key="7">
    <source>
        <dbReference type="PROSITE" id="PS50075"/>
    </source>
</evidence>
<dbReference type="InterPro" id="IPR016039">
    <property type="entry name" value="Thiolase-like"/>
</dbReference>
<dbReference type="InterPro" id="IPR020841">
    <property type="entry name" value="PKS_Beta-ketoAc_synthase_dom"/>
</dbReference>